<dbReference type="EC" id="5.2.1.8" evidence="3"/>
<dbReference type="InterPro" id="IPR036611">
    <property type="entry name" value="Trigger_fac_ribosome-bd_sf"/>
</dbReference>
<keyword evidence="4" id="KW-0697">Rotamase</keyword>
<evidence type="ECO:0000256" key="4">
    <source>
        <dbReference type="ARBA" id="ARBA00023110"/>
    </source>
</evidence>
<sequence length="428" mass="48780">MNITTRKIDNANFEISTTIENSEIESVVKRLAKETSKQIKVDGFRKGKVPVAVVMKMHGERLKQDAESELVRDALTEAYKELDITQDKVIGEPTFKKFETTDNGLEIELEVSIKPTFDTDGYKDVKPDFTEEEVTEDEVDERINSLMDSRAKFVKLEDDRAVEDGDMTLIDFEGSVDGELFEGGASERFNLQIGSNQFIPGFEEQIIGMKSGDEKTITVTFPKDYQAESLAGKDADFKVKLHEIQVKEKVELTEDMAKELLNDKENGSIEIVREKVKEQIEQEKFSKLYNDELKPKILEALVAKFDFDLPNNIVEQELDAKVNQEAQSFDEERIKELQNDSDKLNEFRDSLRDDAIDSVKATFIVDALAKEEKIVVSDEEVSQTLYYEAMMSGQNPQEFIKHYQDNNLIPAVKMGMIEDKLFATILGK</sequence>
<dbReference type="GO" id="GO:0043022">
    <property type="term" value="F:ribosome binding"/>
    <property type="evidence" value="ECO:0007669"/>
    <property type="project" value="TreeGrafter"/>
</dbReference>
<evidence type="ECO:0000313" key="8">
    <source>
        <dbReference type="EMBL" id="SHO81385.1"/>
    </source>
</evidence>
<protein>
    <recommendedName>
        <fullName evidence="3">peptidylprolyl isomerase</fullName>
        <ecNumber evidence="3">5.2.1.8</ecNumber>
    </recommendedName>
</protein>
<keyword evidence="8" id="KW-0131">Cell cycle</keyword>
<dbReference type="GO" id="GO:0051083">
    <property type="term" value="P:'de novo' cotranslational protein folding"/>
    <property type="evidence" value="ECO:0007669"/>
    <property type="project" value="TreeGrafter"/>
</dbReference>
<dbReference type="InterPro" id="IPR001179">
    <property type="entry name" value="PPIase_FKBP_dom"/>
</dbReference>
<accession>A0A1W1EKJ8</accession>
<dbReference type="HAMAP" id="MF_00303">
    <property type="entry name" value="Trigger_factor_Tig"/>
    <property type="match status" value="1"/>
</dbReference>
<evidence type="ECO:0000256" key="5">
    <source>
        <dbReference type="ARBA" id="ARBA00023186"/>
    </source>
</evidence>
<evidence type="ECO:0000256" key="1">
    <source>
        <dbReference type="ARBA" id="ARBA00000971"/>
    </source>
</evidence>
<dbReference type="NCBIfam" id="TIGR00115">
    <property type="entry name" value="tig"/>
    <property type="match status" value="1"/>
</dbReference>
<organism evidence="8">
    <name type="scientific">hydrothermal vent metagenome</name>
    <dbReference type="NCBI Taxonomy" id="652676"/>
    <lineage>
        <taxon>unclassified sequences</taxon>
        <taxon>metagenomes</taxon>
        <taxon>ecological metagenomes</taxon>
    </lineage>
</organism>
<dbReference type="InterPro" id="IPR037041">
    <property type="entry name" value="Trigger_fac_C_sf"/>
</dbReference>
<dbReference type="GO" id="GO:0044183">
    <property type="term" value="F:protein folding chaperone"/>
    <property type="evidence" value="ECO:0007669"/>
    <property type="project" value="TreeGrafter"/>
</dbReference>
<dbReference type="InterPro" id="IPR005215">
    <property type="entry name" value="Trig_fac"/>
</dbReference>
<dbReference type="FunFam" id="3.10.50.40:FF:000001">
    <property type="entry name" value="Trigger factor"/>
    <property type="match status" value="1"/>
</dbReference>
<dbReference type="InterPro" id="IPR008880">
    <property type="entry name" value="Trigger_fac_C"/>
</dbReference>
<evidence type="ECO:0000259" key="7">
    <source>
        <dbReference type="PROSITE" id="PS50059"/>
    </source>
</evidence>
<dbReference type="GO" id="GO:0051301">
    <property type="term" value="P:cell division"/>
    <property type="evidence" value="ECO:0007669"/>
    <property type="project" value="UniProtKB-KW"/>
</dbReference>
<dbReference type="SUPFAM" id="SSF54534">
    <property type="entry name" value="FKBP-like"/>
    <property type="match status" value="1"/>
</dbReference>
<dbReference type="GO" id="GO:0003755">
    <property type="term" value="F:peptidyl-prolyl cis-trans isomerase activity"/>
    <property type="evidence" value="ECO:0007669"/>
    <property type="project" value="UniProtKB-KW"/>
</dbReference>
<dbReference type="Pfam" id="PF05698">
    <property type="entry name" value="Trigger_C"/>
    <property type="match status" value="1"/>
</dbReference>
<dbReference type="Gene3D" id="3.10.50.40">
    <property type="match status" value="1"/>
</dbReference>
<comment type="similarity">
    <text evidence="2">Belongs to the FKBP-type PPIase family. Tig subfamily.</text>
</comment>
<dbReference type="Gene3D" id="3.30.70.1050">
    <property type="entry name" value="Trigger factor ribosome-binding domain"/>
    <property type="match status" value="1"/>
</dbReference>
<proteinExistence type="inferred from homology"/>
<keyword evidence="5" id="KW-0143">Chaperone</keyword>
<dbReference type="PANTHER" id="PTHR30560:SF3">
    <property type="entry name" value="TRIGGER FACTOR-LIKE PROTEIN TIG, CHLOROPLASTIC"/>
    <property type="match status" value="1"/>
</dbReference>
<dbReference type="InterPro" id="IPR046357">
    <property type="entry name" value="PPIase_dom_sf"/>
</dbReference>
<dbReference type="PIRSF" id="PIRSF003095">
    <property type="entry name" value="Trigger_factor"/>
    <property type="match status" value="1"/>
</dbReference>
<evidence type="ECO:0000256" key="3">
    <source>
        <dbReference type="ARBA" id="ARBA00013194"/>
    </source>
</evidence>
<evidence type="ECO:0000256" key="2">
    <source>
        <dbReference type="ARBA" id="ARBA00005464"/>
    </source>
</evidence>
<dbReference type="InterPro" id="IPR027304">
    <property type="entry name" value="Trigger_fact/SurA_dom_sf"/>
</dbReference>
<dbReference type="EMBL" id="FRYL01000038">
    <property type="protein sequence ID" value="SHO81385.1"/>
    <property type="molecule type" value="Genomic_DNA"/>
</dbReference>
<dbReference type="GO" id="GO:0043335">
    <property type="term" value="P:protein unfolding"/>
    <property type="evidence" value="ECO:0007669"/>
    <property type="project" value="TreeGrafter"/>
</dbReference>
<dbReference type="InterPro" id="IPR008881">
    <property type="entry name" value="Trigger_fac_ribosome-bd_bac"/>
</dbReference>
<keyword evidence="8" id="KW-0132">Cell division</keyword>
<dbReference type="Gene3D" id="1.10.3120.10">
    <property type="entry name" value="Trigger factor, C-terminal domain"/>
    <property type="match status" value="1"/>
</dbReference>
<dbReference type="AlphaFoldDB" id="A0A1W1EKJ8"/>
<dbReference type="PANTHER" id="PTHR30560">
    <property type="entry name" value="TRIGGER FACTOR CHAPERONE AND PEPTIDYL-PROLYL CIS/TRANS ISOMERASE"/>
    <property type="match status" value="1"/>
</dbReference>
<evidence type="ECO:0000256" key="6">
    <source>
        <dbReference type="ARBA" id="ARBA00023235"/>
    </source>
</evidence>
<name>A0A1W1EKJ8_9ZZZZ</name>
<dbReference type="GO" id="GO:0015031">
    <property type="term" value="P:protein transport"/>
    <property type="evidence" value="ECO:0007669"/>
    <property type="project" value="InterPro"/>
</dbReference>
<gene>
    <name evidence="8" type="ORF">MNB_SV-15-951</name>
</gene>
<comment type="catalytic activity">
    <reaction evidence="1">
        <text>[protein]-peptidylproline (omega=180) = [protein]-peptidylproline (omega=0)</text>
        <dbReference type="Rhea" id="RHEA:16237"/>
        <dbReference type="Rhea" id="RHEA-COMP:10747"/>
        <dbReference type="Rhea" id="RHEA-COMP:10748"/>
        <dbReference type="ChEBI" id="CHEBI:83833"/>
        <dbReference type="ChEBI" id="CHEBI:83834"/>
        <dbReference type="EC" id="5.2.1.8"/>
    </reaction>
</comment>
<reference evidence="8" key="1">
    <citation type="submission" date="2016-10" db="EMBL/GenBank/DDBJ databases">
        <authorList>
            <person name="de Groot N.N."/>
        </authorList>
    </citation>
    <scope>NUCLEOTIDE SEQUENCE</scope>
</reference>
<dbReference type="SUPFAM" id="SSF102735">
    <property type="entry name" value="Trigger factor ribosome-binding domain"/>
    <property type="match status" value="1"/>
</dbReference>
<keyword evidence="6 8" id="KW-0413">Isomerase</keyword>
<dbReference type="Pfam" id="PF00254">
    <property type="entry name" value="FKBP_C"/>
    <property type="match status" value="1"/>
</dbReference>
<dbReference type="Pfam" id="PF05697">
    <property type="entry name" value="Trigger_N"/>
    <property type="match status" value="1"/>
</dbReference>
<dbReference type="SUPFAM" id="SSF109998">
    <property type="entry name" value="Triger factor/SurA peptide-binding domain-like"/>
    <property type="match status" value="1"/>
</dbReference>
<dbReference type="PROSITE" id="PS50059">
    <property type="entry name" value="FKBP_PPIASE"/>
    <property type="match status" value="1"/>
</dbReference>
<feature type="domain" description="PPIase FKBP-type" evidence="7">
    <location>
        <begin position="165"/>
        <end position="247"/>
    </location>
</feature>